<proteinExistence type="inferred from homology"/>
<evidence type="ECO:0000259" key="14">
    <source>
        <dbReference type="PROSITE" id="PS50950"/>
    </source>
</evidence>
<dbReference type="SMART" id="SM00980">
    <property type="entry name" value="THAP"/>
    <property type="match status" value="1"/>
</dbReference>
<sequence>MPSSRASTCFVLGCKGGYRSCSEKLSVFKAPKDLSRREQWARNIKRADKELTRDSVVCERHFDASFIERTYRHIINGEVVEIPRDCPRLSEDAVPTLFPDAPKYFTKKAPMKRKDRNICEQRGPAKKRQKPNSVSRQEPEAHVQQQEHEDPNVLPEVETSDAVHADAEVQRTKDMDISSRHGGIIFDEMKLAEHFNVSAAGTVEGFVDLGKFTQEEDRTTPADHGMVMMFQPFQGDWTQILGVFSSKGNIKAEMLAKLLLEAILLSEQAGLFVDFVSCDGATWNRSMWRSFGIGASSVKTTCNVTHPVDPSRKLHFCSDFPHLVKCVRNSFVSTGFTTQDGRACVEDIEAAWEKDKSSLTLKAMPHITRVHIRPNSFEKMKVNLAFTLFSDEV</sequence>
<gene>
    <name evidence="15" type="ORF">HPB51_018475</name>
</gene>
<evidence type="ECO:0000256" key="9">
    <source>
        <dbReference type="ARBA" id="ARBA00023163"/>
    </source>
</evidence>
<dbReference type="PANTHER" id="PTHR46600">
    <property type="entry name" value="THAP DOMAIN-CONTAINING"/>
    <property type="match status" value="1"/>
</dbReference>
<dbReference type="PANTHER" id="PTHR46600:SF1">
    <property type="entry name" value="THAP DOMAIN-CONTAINING PROTEIN 1"/>
    <property type="match status" value="1"/>
</dbReference>
<keyword evidence="11" id="KW-0131">Cell cycle</keyword>
<dbReference type="Pfam" id="PF21787">
    <property type="entry name" value="TNP-like_RNaseH_N"/>
    <property type="match status" value="1"/>
</dbReference>
<dbReference type="SUPFAM" id="SSF57716">
    <property type="entry name" value="Glucocorticoid receptor-like (DNA-binding domain)"/>
    <property type="match status" value="1"/>
</dbReference>
<evidence type="ECO:0000256" key="13">
    <source>
        <dbReference type="SAM" id="MobiDB-lite"/>
    </source>
</evidence>
<evidence type="ECO:0000256" key="5">
    <source>
        <dbReference type="ARBA" id="ARBA00022833"/>
    </source>
</evidence>
<dbReference type="Proteomes" id="UP000821866">
    <property type="component" value="Chromosome 8"/>
</dbReference>
<evidence type="ECO:0000256" key="12">
    <source>
        <dbReference type="PROSITE-ProRule" id="PRU00309"/>
    </source>
</evidence>
<feature type="domain" description="THAP-type" evidence="14">
    <location>
        <begin position="1"/>
        <end position="98"/>
    </location>
</feature>
<keyword evidence="5" id="KW-0862">Zinc</keyword>
<dbReference type="VEuPathDB" id="VectorBase:LOC119172919"/>
<comment type="subcellular location">
    <subcellularLocation>
        <location evidence="1">Nucleus</location>
        <location evidence="1">Nucleoplasm</location>
    </subcellularLocation>
</comment>
<organism evidence="15 16">
    <name type="scientific">Rhipicephalus microplus</name>
    <name type="common">Cattle tick</name>
    <name type="synonym">Boophilus microplus</name>
    <dbReference type="NCBI Taxonomy" id="6941"/>
    <lineage>
        <taxon>Eukaryota</taxon>
        <taxon>Metazoa</taxon>
        <taxon>Ecdysozoa</taxon>
        <taxon>Arthropoda</taxon>
        <taxon>Chelicerata</taxon>
        <taxon>Arachnida</taxon>
        <taxon>Acari</taxon>
        <taxon>Parasitiformes</taxon>
        <taxon>Ixodida</taxon>
        <taxon>Ixodoidea</taxon>
        <taxon>Ixodidae</taxon>
        <taxon>Rhipicephalinae</taxon>
        <taxon>Rhipicephalus</taxon>
        <taxon>Boophilus</taxon>
    </lineage>
</organism>
<dbReference type="EMBL" id="JABSTU010000010">
    <property type="protein sequence ID" value="KAH8019248.1"/>
    <property type="molecule type" value="Genomic_DNA"/>
</dbReference>
<dbReference type="SMART" id="SM00692">
    <property type="entry name" value="DM3"/>
    <property type="match status" value="1"/>
</dbReference>
<keyword evidence="10" id="KW-0539">Nucleus</keyword>
<protein>
    <recommendedName>
        <fullName evidence="14">THAP-type domain-containing protein</fullName>
    </recommendedName>
</protein>
<dbReference type="GO" id="GO:0005654">
    <property type="term" value="C:nucleoplasm"/>
    <property type="evidence" value="ECO:0007669"/>
    <property type="project" value="UniProtKB-SubCell"/>
</dbReference>
<keyword evidence="16" id="KW-1185">Reference proteome</keyword>
<evidence type="ECO:0000256" key="6">
    <source>
        <dbReference type="ARBA" id="ARBA00023015"/>
    </source>
</evidence>
<evidence type="ECO:0000313" key="15">
    <source>
        <dbReference type="EMBL" id="KAH8019248.1"/>
    </source>
</evidence>
<evidence type="ECO:0000256" key="10">
    <source>
        <dbReference type="ARBA" id="ARBA00023242"/>
    </source>
</evidence>
<dbReference type="InterPro" id="IPR038441">
    <property type="entry name" value="THAP_Znf_sf"/>
</dbReference>
<keyword evidence="9" id="KW-0804">Transcription</keyword>
<dbReference type="AlphaFoldDB" id="A0A9J6DB25"/>
<keyword evidence="4 12" id="KW-0863">Zinc-finger</keyword>
<evidence type="ECO:0000256" key="11">
    <source>
        <dbReference type="ARBA" id="ARBA00023306"/>
    </source>
</evidence>
<reference evidence="15" key="2">
    <citation type="submission" date="2021-09" db="EMBL/GenBank/DDBJ databases">
        <authorList>
            <person name="Jia N."/>
            <person name="Wang J."/>
            <person name="Shi W."/>
            <person name="Du L."/>
            <person name="Sun Y."/>
            <person name="Zhan W."/>
            <person name="Jiang J."/>
            <person name="Wang Q."/>
            <person name="Zhang B."/>
            <person name="Ji P."/>
            <person name="Sakyi L.B."/>
            <person name="Cui X."/>
            <person name="Yuan T."/>
            <person name="Jiang B."/>
            <person name="Yang W."/>
            <person name="Lam T.T.-Y."/>
            <person name="Chang Q."/>
            <person name="Ding S."/>
            <person name="Wang X."/>
            <person name="Zhu J."/>
            <person name="Ruan X."/>
            <person name="Zhao L."/>
            <person name="Wei J."/>
            <person name="Que T."/>
            <person name="Du C."/>
            <person name="Cheng J."/>
            <person name="Dai P."/>
            <person name="Han X."/>
            <person name="Huang E."/>
            <person name="Gao Y."/>
            <person name="Liu J."/>
            <person name="Shao H."/>
            <person name="Ye R."/>
            <person name="Li L."/>
            <person name="Wei W."/>
            <person name="Wang X."/>
            <person name="Wang C."/>
            <person name="Huo Q."/>
            <person name="Li W."/>
            <person name="Guo W."/>
            <person name="Chen H."/>
            <person name="Chen S."/>
            <person name="Zhou L."/>
            <person name="Zhou L."/>
            <person name="Ni X."/>
            <person name="Tian J."/>
            <person name="Zhou Y."/>
            <person name="Sheng Y."/>
            <person name="Liu T."/>
            <person name="Pan Y."/>
            <person name="Xia L."/>
            <person name="Li J."/>
            <person name="Zhao F."/>
            <person name="Cao W."/>
        </authorList>
    </citation>
    <scope>NUCLEOTIDE SEQUENCE</scope>
    <source>
        <strain evidence="15">Rmic-2018</strain>
        <tissue evidence="15">Larvae</tissue>
    </source>
</reference>
<feature type="compositionally biased region" description="Basic and acidic residues" evidence="13">
    <location>
        <begin position="137"/>
        <end position="151"/>
    </location>
</feature>
<feature type="compositionally biased region" description="Basic residues" evidence="13">
    <location>
        <begin position="105"/>
        <end position="115"/>
    </location>
</feature>
<feature type="region of interest" description="Disordered" evidence="13">
    <location>
        <begin position="105"/>
        <end position="154"/>
    </location>
</feature>
<name>A0A9J6DB25_RHIMP</name>
<evidence type="ECO:0000256" key="1">
    <source>
        <dbReference type="ARBA" id="ARBA00004642"/>
    </source>
</evidence>
<dbReference type="InterPro" id="IPR006612">
    <property type="entry name" value="THAP_Znf"/>
</dbReference>
<dbReference type="Pfam" id="PF05485">
    <property type="entry name" value="THAP"/>
    <property type="match status" value="1"/>
</dbReference>
<dbReference type="VEuPathDB" id="VectorBase:LOC119179065"/>
<keyword evidence="6" id="KW-0805">Transcription regulation</keyword>
<evidence type="ECO:0000256" key="7">
    <source>
        <dbReference type="ARBA" id="ARBA00023054"/>
    </source>
</evidence>
<reference evidence="15" key="1">
    <citation type="journal article" date="2020" name="Cell">
        <title>Large-Scale Comparative Analyses of Tick Genomes Elucidate Their Genetic Diversity and Vector Capacities.</title>
        <authorList>
            <consortium name="Tick Genome and Microbiome Consortium (TIGMIC)"/>
            <person name="Jia N."/>
            <person name="Wang J."/>
            <person name="Shi W."/>
            <person name="Du L."/>
            <person name="Sun Y."/>
            <person name="Zhan W."/>
            <person name="Jiang J.F."/>
            <person name="Wang Q."/>
            <person name="Zhang B."/>
            <person name="Ji P."/>
            <person name="Bell-Sakyi L."/>
            <person name="Cui X.M."/>
            <person name="Yuan T.T."/>
            <person name="Jiang B.G."/>
            <person name="Yang W.F."/>
            <person name="Lam T.T."/>
            <person name="Chang Q.C."/>
            <person name="Ding S.J."/>
            <person name="Wang X.J."/>
            <person name="Zhu J.G."/>
            <person name="Ruan X.D."/>
            <person name="Zhao L."/>
            <person name="Wei J.T."/>
            <person name="Ye R.Z."/>
            <person name="Que T.C."/>
            <person name="Du C.H."/>
            <person name="Zhou Y.H."/>
            <person name="Cheng J.X."/>
            <person name="Dai P.F."/>
            <person name="Guo W.B."/>
            <person name="Han X.H."/>
            <person name="Huang E.J."/>
            <person name="Li L.F."/>
            <person name="Wei W."/>
            <person name="Gao Y.C."/>
            <person name="Liu J.Z."/>
            <person name="Shao H.Z."/>
            <person name="Wang X."/>
            <person name="Wang C.C."/>
            <person name="Yang T.C."/>
            <person name="Huo Q.B."/>
            <person name="Li W."/>
            <person name="Chen H.Y."/>
            <person name="Chen S.E."/>
            <person name="Zhou L.G."/>
            <person name="Ni X.B."/>
            <person name="Tian J.H."/>
            <person name="Sheng Y."/>
            <person name="Liu T."/>
            <person name="Pan Y.S."/>
            <person name="Xia L.Y."/>
            <person name="Li J."/>
            <person name="Zhao F."/>
            <person name="Cao W.C."/>
        </authorList>
    </citation>
    <scope>NUCLEOTIDE SEQUENCE</scope>
    <source>
        <strain evidence="15">Rmic-2018</strain>
    </source>
</reference>
<evidence type="ECO:0000256" key="8">
    <source>
        <dbReference type="ARBA" id="ARBA00023125"/>
    </source>
</evidence>
<dbReference type="PROSITE" id="PS50950">
    <property type="entry name" value="ZF_THAP"/>
    <property type="match status" value="1"/>
</dbReference>
<dbReference type="Gene3D" id="6.20.210.20">
    <property type="entry name" value="THAP domain"/>
    <property type="match status" value="1"/>
</dbReference>
<comment type="caution">
    <text evidence="15">The sequence shown here is derived from an EMBL/GenBank/DDBJ whole genome shotgun (WGS) entry which is preliminary data.</text>
</comment>
<dbReference type="InterPro" id="IPR026516">
    <property type="entry name" value="THAP1/10"/>
</dbReference>
<evidence type="ECO:0000256" key="2">
    <source>
        <dbReference type="ARBA" id="ARBA00006177"/>
    </source>
</evidence>
<comment type="similarity">
    <text evidence="2">Belongs to the THAP1 family.</text>
</comment>
<evidence type="ECO:0000256" key="4">
    <source>
        <dbReference type="ARBA" id="ARBA00022771"/>
    </source>
</evidence>
<evidence type="ECO:0000256" key="3">
    <source>
        <dbReference type="ARBA" id="ARBA00022723"/>
    </source>
</evidence>
<dbReference type="InterPro" id="IPR048365">
    <property type="entry name" value="TNP-like_RNaseH_N"/>
</dbReference>
<keyword evidence="7" id="KW-0175">Coiled coil</keyword>
<dbReference type="GO" id="GO:0043565">
    <property type="term" value="F:sequence-specific DNA binding"/>
    <property type="evidence" value="ECO:0007669"/>
    <property type="project" value="InterPro"/>
</dbReference>
<accession>A0A9J6DB25</accession>
<dbReference type="GO" id="GO:0008270">
    <property type="term" value="F:zinc ion binding"/>
    <property type="evidence" value="ECO:0007669"/>
    <property type="project" value="UniProtKB-KW"/>
</dbReference>
<keyword evidence="8 12" id="KW-0238">DNA-binding</keyword>
<evidence type="ECO:0000313" key="16">
    <source>
        <dbReference type="Proteomes" id="UP000821866"/>
    </source>
</evidence>
<keyword evidence="3" id="KW-0479">Metal-binding</keyword>